<accession>A0A6J5STA5</accession>
<evidence type="ECO:0000313" key="2">
    <source>
        <dbReference type="EMBL" id="CAB4218545.1"/>
    </source>
</evidence>
<dbReference type="SUPFAM" id="SSF53098">
    <property type="entry name" value="Ribonuclease H-like"/>
    <property type="match status" value="1"/>
</dbReference>
<dbReference type="InterPro" id="IPR045290">
    <property type="entry name" value="MOC1-like"/>
</dbReference>
<protein>
    <submittedName>
        <fullName evidence="2">Uncharacterized protein</fullName>
    </submittedName>
</protein>
<name>A0A6J5STA5_9CAUD</name>
<sequence length="158" mass="17061">MIIGIDPGASGAIAAFNVETGHLSVMDMPVMEVMRGKTMKRELNAPLLAGIFSDLDANFKITAVYLEKVGAMPGQGVSSMFAFGRNVGTIEGIMAALEWPVSYVTPQAWQKATSVRQGKDGSRLRAIELFPSYAQLFARKKDDGRSDAALIAWYGATR</sequence>
<dbReference type="PANTHER" id="PTHR36015:SF6">
    <property type="entry name" value="HOLLIDAY JUNCTION RESOLVASE MOC1, CHLOROPLASTIC-RELATED"/>
    <property type="match status" value="1"/>
</dbReference>
<dbReference type="PANTHER" id="PTHR36015">
    <property type="entry name" value="HOLLIDAY JUNCTION RESOLVASE MOC1, CHLOROPLASTIC-RELATED"/>
    <property type="match status" value="1"/>
</dbReference>
<dbReference type="GO" id="GO:0008821">
    <property type="term" value="F:crossover junction DNA endonuclease activity"/>
    <property type="evidence" value="ECO:0007669"/>
    <property type="project" value="InterPro"/>
</dbReference>
<dbReference type="Gene3D" id="3.30.420.10">
    <property type="entry name" value="Ribonuclease H-like superfamily/Ribonuclease H"/>
    <property type="match status" value="1"/>
</dbReference>
<reference evidence="2" key="1">
    <citation type="submission" date="2020-05" db="EMBL/GenBank/DDBJ databases">
        <authorList>
            <person name="Chiriac C."/>
            <person name="Salcher M."/>
            <person name="Ghai R."/>
            <person name="Kavagutti S V."/>
        </authorList>
    </citation>
    <scope>NUCLEOTIDE SEQUENCE</scope>
</reference>
<organism evidence="2">
    <name type="scientific">uncultured Caudovirales phage</name>
    <dbReference type="NCBI Taxonomy" id="2100421"/>
    <lineage>
        <taxon>Viruses</taxon>
        <taxon>Duplodnaviria</taxon>
        <taxon>Heunggongvirae</taxon>
        <taxon>Uroviricota</taxon>
        <taxon>Caudoviricetes</taxon>
        <taxon>Peduoviridae</taxon>
        <taxon>Maltschvirus</taxon>
        <taxon>Maltschvirus maltsch</taxon>
    </lineage>
</organism>
<dbReference type="EMBL" id="LR797459">
    <property type="protein sequence ID" value="CAB4218545.1"/>
    <property type="molecule type" value="Genomic_DNA"/>
</dbReference>
<proteinExistence type="predicted"/>
<dbReference type="GO" id="GO:0003676">
    <property type="term" value="F:nucleic acid binding"/>
    <property type="evidence" value="ECO:0007669"/>
    <property type="project" value="InterPro"/>
</dbReference>
<gene>
    <name evidence="1" type="ORF">UFOVP1459_52</name>
    <name evidence="2" type="ORF">UFOVP1609_26</name>
</gene>
<dbReference type="EMBL" id="LR797412">
    <property type="protein sequence ID" value="CAB4214624.1"/>
    <property type="molecule type" value="Genomic_DNA"/>
</dbReference>
<dbReference type="InterPro" id="IPR036397">
    <property type="entry name" value="RNaseH_sf"/>
</dbReference>
<dbReference type="InterPro" id="IPR012337">
    <property type="entry name" value="RNaseH-like_sf"/>
</dbReference>
<evidence type="ECO:0000313" key="1">
    <source>
        <dbReference type="EMBL" id="CAB4214624.1"/>
    </source>
</evidence>
<dbReference type="CDD" id="cd22992">
    <property type="entry name" value="MOC1"/>
    <property type="match status" value="1"/>
</dbReference>